<dbReference type="InterPro" id="IPR013894">
    <property type="entry name" value="RMI1_OB"/>
</dbReference>
<dbReference type="InterPro" id="IPR042470">
    <property type="entry name" value="RMI1_N_C_sf"/>
</dbReference>
<dbReference type="GO" id="GO:0005634">
    <property type="term" value="C:nucleus"/>
    <property type="evidence" value="ECO:0007669"/>
    <property type="project" value="UniProtKB-SubCell"/>
</dbReference>
<dbReference type="EMBL" id="KK914582">
    <property type="protein sequence ID" value="KDP32331.1"/>
    <property type="molecule type" value="Genomic_DNA"/>
</dbReference>
<evidence type="ECO:0000313" key="6">
    <source>
        <dbReference type="Proteomes" id="UP000027138"/>
    </source>
</evidence>
<reference evidence="5 6" key="1">
    <citation type="journal article" date="2014" name="PLoS ONE">
        <title>Global Analysis of Gene Expression Profiles in Physic Nut (Jatropha curcas L.) Seedlings Exposed to Salt Stress.</title>
        <authorList>
            <person name="Zhang L."/>
            <person name="Zhang C."/>
            <person name="Wu P."/>
            <person name="Chen Y."/>
            <person name="Li M."/>
            <person name="Jiang H."/>
            <person name="Wu G."/>
        </authorList>
    </citation>
    <scope>NUCLEOTIDE SEQUENCE [LARGE SCALE GENOMIC DNA]</scope>
    <source>
        <strain evidence="6">cv. GZQX0401</strain>
        <tissue evidence="5">Young leaves</tissue>
    </source>
</reference>
<proteinExistence type="predicted"/>
<name>A0A067K7X7_JATCU</name>
<accession>A0A067K7X7</accession>
<feature type="domain" description="RecQ mediated genome instability protein 1 OB-fold" evidence="4">
    <location>
        <begin position="82"/>
        <end position="180"/>
    </location>
</feature>
<dbReference type="Proteomes" id="UP000027138">
    <property type="component" value="Unassembled WGS sequence"/>
</dbReference>
<keyword evidence="2" id="KW-0539">Nucleus</keyword>
<dbReference type="SMART" id="SM01161">
    <property type="entry name" value="DUF1767"/>
    <property type="match status" value="1"/>
</dbReference>
<dbReference type="STRING" id="180498.A0A067K7X7"/>
<evidence type="ECO:0000256" key="2">
    <source>
        <dbReference type="ARBA" id="ARBA00023242"/>
    </source>
</evidence>
<evidence type="ECO:0000259" key="4">
    <source>
        <dbReference type="Pfam" id="PF08585"/>
    </source>
</evidence>
<feature type="region of interest" description="Disordered" evidence="3">
    <location>
        <begin position="218"/>
        <end position="264"/>
    </location>
</feature>
<protein>
    <recommendedName>
        <fullName evidence="4">RecQ mediated genome instability protein 1 OB-fold domain-containing protein</fullName>
    </recommendedName>
</protein>
<evidence type="ECO:0000256" key="1">
    <source>
        <dbReference type="ARBA" id="ARBA00004123"/>
    </source>
</evidence>
<comment type="subcellular location">
    <subcellularLocation>
        <location evidence="1">Nucleus</location>
    </subcellularLocation>
</comment>
<feature type="region of interest" description="Disordered" evidence="3">
    <location>
        <begin position="299"/>
        <end position="327"/>
    </location>
</feature>
<dbReference type="PANTHER" id="PTHR13681:SF24">
    <property type="entry name" value="TUDOR DOMAIN-CONTAINING PROTEIN 3"/>
    <property type="match status" value="1"/>
</dbReference>
<feature type="compositionally biased region" description="Polar residues" evidence="3">
    <location>
        <begin position="218"/>
        <end position="245"/>
    </location>
</feature>
<organism evidence="5 6">
    <name type="scientific">Jatropha curcas</name>
    <name type="common">Barbados nut</name>
    <dbReference type="NCBI Taxonomy" id="180498"/>
    <lineage>
        <taxon>Eukaryota</taxon>
        <taxon>Viridiplantae</taxon>
        <taxon>Streptophyta</taxon>
        <taxon>Embryophyta</taxon>
        <taxon>Tracheophyta</taxon>
        <taxon>Spermatophyta</taxon>
        <taxon>Magnoliopsida</taxon>
        <taxon>eudicotyledons</taxon>
        <taxon>Gunneridae</taxon>
        <taxon>Pentapetalae</taxon>
        <taxon>rosids</taxon>
        <taxon>fabids</taxon>
        <taxon>Malpighiales</taxon>
        <taxon>Euphorbiaceae</taxon>
        <taxon>Crotonoideae</taxon>
        <taxon>Jatropheae</taxon>
        <taxon>Jatropha</taxon>
    </lineage>
</organism>
<gene>
    <name evidence="5" type="ORF">JCGZ_13256</name>
</gene>
<keyword evidence="6" id="KW-1185">Reference proteome</keyword>
<dbReference type="AlphaFoldDB" id="A0A067K7X7"/>
<dbReference type="Gene3D" id="2.40.50.770">
    <property type="entry name" value="RecQ-mediated genome instability protein Rmi1, C-terminal domain"/>
    <property type="match status" value="1"/>
</dbReference>
<dbReference type="PANTHER" id="PTHR13681">
    <property type="entry name" value="SURVIVAL OF MOTOR NEURON-RELATED-SPLICING FACTOR 30-RELATED"/>
    <property type="match status" value="1"/>
</dbReference>
<sequence>MEGEGSTQAAEAVLESLRTRGWCIGDIDQVKALVVIHTALSDDGDTCSVADSIESELLNMDLKSIGAKSLPDSNLLRKTPYLQGPKVLQISSVRDISVSSIGEFSDSSSRRLLRFILTDGHSEITAVEYSHIPLIPKDVVPGAKVRLENKAPVHSGILCLNPKVVTLIGGVVQPLYEEWQMIQKYSGISRSSMRLSQETDSGGPPPFEKLQIAASFSRSSQQVKPSDNIASTSKSSVPPAANTQFRLPDMQQRGNSSDDKERTKSLIKERIGEEPRLIEGAVAQSGRVRYQAIAQMHFQSTGHPNQYPRGQKHWGKDKQEEQQSLPPKAAYLPSWKLLKLVRSSSTHIIIQMKLMIS</sequence>
<dbReference type="OrthoDB" id="434939at2759"/>
<dbReference type="Pfam" id="PF08585">
    <property type="entry name" value="RMI1_N_C"/>
    <property type="match status" value="1"/>
</dbReference>
<evidence type="ECO:0000313" key="5">
    <source>
        <dbReference type="EMBL" id="KDP32331.1"/>
    </source>
</evidence>
<evidence type="ECO:0000256" key="3">
    <source>
        <dbReference type="SAM" id="MobiDB-lite"/>
    </source>
</evidence>